<dbReference type="RefSeq" id="WP_203670147.1">
    <property type="nucleotide sequence ID" value="NZ_BONO01000035.1"/>
</dbReference>
<dbReference type="InterPro" id="IPR025447">
    <property type="entry name" value="DUF4192"/>
</dbReference>
<name>A0A919U481_9CELL</name>
<feature type="region of interest" description="Disordered" evidence="1">
    <location>
        <begin position="299"/>
        <end position="409"/>
    </location>
</feature>
<keyword evidence="3" id="KW-1185">Reference proteome</keyword>
<evidence type="ECO:0000313" key="3">
    <source>
        <dbReference type="Proteomes" id="UP000642125"/>
    </source>
</evidence>
<dbReference type="Proteomes" id="UP000642125">
    <property type="component" value="Unassembled WGS sequence"/>
</dbReference>
<comment type="caution">
    <text evidence="2">The sequence shown here is derived from an EMBL/GenBank/DDBJ whole genome shotgun (WGS) entry which is preliminary data.</text>
</comment>
<evidence type="ECO:0000313" key="2">
    <source>
        <dbReference type="EMBL" id="GIG38078.1"/>
    </source>
</evidence>
<proteinExistence type="predicted"/>
<feature type="compositionally biased region" description="Low complexity" evidence="1">
    <location>
        <begin position="325"/>
        <end position="351"/>
    </location>
</feature>
<dbReference type="AlphaFoldDB" id="A0A919U481"/>
<organism evidence="2 3">
    <name type="scientific">Cellulomonas pakistanensis</name>
    <dbReference type="NCBI Taxonomy" id="992287"/>
    <lineage>
        <taxon>Bacteria</taxon>
        <taxon>Bacillati</taxon>
        <taxon>Actinomycetota</taxon>
        <taxon>Actinomycetes</taxon>
        <taxon>Micrococcales</taxon>
        <taxon>Cellulomonadaceae</taxon>
        <taxon>Cellulomonas</taxon>
    </lineage>
</organism>
<protein>
    <recommendedName>
        <fullName evidence="4">DUF4192 domain-containing protein</fullName>
    </recommendedName>
</protein>
<reference evidence="2" key="1">
    <citation type="submission" date="2021-01" db="EMBL/GenBank/DDBJ databases">
        <title>Whole genome shotgun sequence of Cellulomonas pakistanensis NBRC 110800.</title>
        <authorList>
            <person name="Komaki H."/>
            <person name="Tamura T."/>
        </authorList>
    </citation>
    <scope>NUCLEOTIDE SEQUENCE</scope>
    <source>
        <strain evidence="2">NBRC 110800</strain>
    </source>
</reference>
<feature type="region of interest" description="Disordered" evidence="1">
    <location>
        <begin position="1"/>
        <end position="34"/>
    </location>
</feature>
<dbReference type="Pfam" id="PF13830">
    <property type="entry name" value="DUF4192"/>
    <property type="match status" value="1"/>
</dbReference>
<gene>
    <name evidence="2" type="ORF">Cpa01nite_34590</name>
</gene>
<accession>A0A919U481</accession>
<sequence length="514" mass="52898">MTTTTSGLDRPAPDRPAPEPARSDGAAPDPGTVLRLGHPRELLALLPYQLGFHPQDSVVLVALRAPGRRVGLVARVDLPAVLGRDGPRELRRVAAHLAADGAAEVVAVVYEDEDDPRDPDRGLRPPPGSRAARAAEVARRAADELGPVTVWFVGHGRYLGLDCRDGGCCPPGGRPLEDLAGGVLAGRLVGPRGGVAASRDALGAVRAAPAGRRRSAAAARARWLDGLLRAQDAAGVLRWRQRSLAAWRGVLEAARADLGAPPPAVALGRVEAALLDPVVRDAVVLTLVDPDGDDLPDALLRAAPGGLPAPPRDPAADAWSGGGAAEPAPDVARAATGTEPGAEGAAGTEDPAWAEDPAGTDDPARAEDRTGSAGGPGAGHGVVDATAADDRGSGGGAPGDDPAAPRDDLPMTVSERVRDALDVLVDPDRGREPREDVAAAARVALEAVVAHGRRDRQAPALTLLALLAWWDGDAVRASVLVERALDHDPGHRLAELLDRALGAGLPPGWVRRRC</sequence>
<evidence type="ECO:0008006" key="4">
    <source>
        <dbReference type="Google" id="ProtNLM"/>
    </source>
</evidence>
<evidence type="ECO:0000256" key="1">
    <source>
        <dbReference type="SAM" id="MobiDB-lite"/>
    </source>
</evidence>
<dbReference type="EMBL" id="BONO01000035">
    <property type="protein sequence ID" value="GIG38078.1"/>
    <property type="molecule type" value="Genomic_DNA"/>
</dbReference>